<dbReference type="Gramene" id="TraesMAC6A03G03282670.1">
    <property type="protein sequence ID" value="TraesMAC6A03G03282670.1"/>
    <property type="gene ID" value="TraesMAC6A03G03282670"/>
</dbReference>
<evidence type="ECO:0000313" key="1">
    <source>
        <dbReference type="EnsemblPlants" id="TraesCS6A02G136600.1"/>
    </source>
</evidence>
<proteinExistence type="predicted"/>
<accession>A0A3B6NL66</accession>
<dbReference type="Gramene" id="TraesARI6A03G03238800.1">
    <property type="protein sequence ID" value="TraesARI6A03G03238800.1"/>
    <property type="gene ID" value="TraesARI6A03G03238800"/>
</dbReference>
<sequence length="334" mass="36245">MYLQLFAPNHRTRWSIKPDTVRLHTNETALEQRRTHRTTQGTAAAAGRVRGQLLTTTEAEHQVKGGLLLDVVVGEGATILQLLASKDQALLVRGNALLVLDLGLDIVDGVRALNLKGDSLSSEGLHEDLHATTQTQDKVEGGLLLDVVVRKGAAILQLLAGKDQALLVRGNALLVLDLGLDIVDGVRALNLQSDGLAGEGLHEDLHATTQTQDKVEGGLLLDVVVSEGSAILQLLASKDETLLVRGNALLVLDLGLDIVDGVRRLHLKGDGLARQCLHKDLHLQRRITDRMVSIKEADRQTHNDRTTNTNAWTSFYGSSIFFHLKILMTIGPCM</sequence>
<protein>
    <submittedName>
        <fullName evidence="1">Uncharacterized protein</fullName>
    </submittedName>
</protein>
<dbReference type="Gramene" id="TraesCS6A03G0323000.1">
    <property type="protein sequence ID" value="TraesCS6A03G0323000.1.CDS"/>
    <property type="gene ID" value="TraesCS6A03G0323000"/>
</dbReference>
<name>A0A3B6NL66_WHEAT</name>
<dbReference type="EnsemblPlants" id="TraesCS6A02G136600.1">
    <property type="protein sequence ID" value="TraesCS6A02G136600.1"/>
    <property type="gene ID" value="TraesCS6A02G136600"/>
</dbReference>
<dbReference type="Gramene" id="TraesCLE_scaffold_103763_01G000300.1">
    <property type="protein sequence ID" value="TraesCLE_scaffold_103763_01G000300.1"/>
    <property type="gene ID" value="TraesCLE_scaffold_103763_01G000300"/>
</dbReference>
<dbReference type="Gramene" id="TraesCS6A02G136600.1">
    <property type="protein sequence ID" value="TraesCS6A02G136600.1"/>
    <property type="gene ID" value="TraesCS6A02G136600"/>
</dbReference>
<reference evidence="1" key="2">
    <citation type="submission" date="2018-10" db="UniProtKB">
        <authorList>
            <consortium name="EnsemblPlants"/>
        </authorList>
    </citation>
    <scope>IDENTIFICATION</scope>
</reference>
<dbReference type="AlphaFoldDB" id="A0A3B6NL66"/>
<keyword evidence="2" id="KW-1185">Reference proteome</keyword>
<dbReference type="OrthoDB" id="1749457at2759"/>
<reference evidence="1" key="1">
    <citation type="submission" date="2018-08" db="EMBL/GenBank/DDBJ databases">
        <authorList>
            <person name="Rossello M."/>
        </authorList>
    </citation>
    <scope>NUCLEOTIDE SEQUENCE [LARGE SCALE GENOMIC DNA]</scope>
    <source>
        <strain evidence="1">cv. Chinese Spring</strain>
    </source>
</reference>
<dbReference type="Gramene" id="TraesCAD_scaffold_091721_01G000100.1">
    <property type="protein sequence ID" value="TraesCAD_scaffold_091721_01G000100.1"/>
    <property type="gene ID" value="TraesCAD_scaffold_091721_01G000100"/>
</dbReference>
<organism evidence="1">
    <name type="scientific">Triticum aestivum</name>
    <name type="common">Wheat</name>
    <dbReference type="NCBI Taxonomy" id="4565"/>
    <lineage>
        <taxon>Eukaryota</taxon>
        <taxon>Viridiplantae</taxon>
        <taxon>Streptophyta</taxon>
        <taxon>Embryophyta</taxon>
        <taxon>Tracheophyta</taxon>
        <taxon>Spermatophyta</taxon>
        <taxon>Magnoliopsida</taxon>
        <taxon>Liliopsida</taxon>
        <taxon>Poales</taxon>
        <taxon>Poaceae</taxon>
        <taxon>BOP clade</taxon>
        <taxon>Pooideae</taxon>
        <taxon>Triticodae</taxon>
        <taxon>Triticeae</taxon>
        <taxon>Triticinae</taxon>
        <taxon>Triticum</taxon>
    </lineage>
</organism>
<dbReference type="Proteomes" id="UP000019116">
    <property type="component" value="Chromosome 6A"/>
</dbReference>
<evidence type="ECO:0000313" key="2">
    <source>
        <dbReference type="Proteomes" id="UP000019116"/>
    </source>
</evidence>
<dbReference type="STRING" id="4565.A0A3B6NL66"/>